<evidence type="ECO:0000313" key="5">
    <source>
        <dbReference type="Proteomes" id="UP000015502"/>
    </source>
</evidence>
<feature type="domain" description="Fe/B12 periplasmic-binding" evidence="3">
    <location>
        <begin position="78"/>
        <end position="324"/>
    </location>
</feature>
<evidence type="ECO:0000256" key="1">
    <source>
        <dbReference type="ARBA" id="ARBA00022729"/>
    </source>
</evidence>
<dbReference type="PROSITE" id="PS51257">
    <property type="entry name" value="PROKAR_LIPOPROTEIN"/>
    <property type="match status" value="1"/>
</dbReference>
<dbReference type="PaxDb" id="523849-OCC_11929"/>
<dbReference type="OrthoDB" id="24039at2157"/>
<name>H3ZLB1_THELN</name>
<dbReference type="PROSITE" id="PS50983">
    <property type="entry name" value="FE_B12_PBP"/>
    <property type="match status" value="1"/>
</dbReference>
<dbReference type="GO" id="GO:0005524">
    <property type="term" value="F:ATP binding"/>
    <property type="evidence" value="ECO:0007669"/>
    <property type="project" value="UniProtKB-KW"/>
</dbReference>
<dbReference type="RefSeq" id="WP_004067173.1">
    <property type="nucleotide sequence ID" value="NC_022084.1"/>
</dbReference>
<evidence type="ECO:0000256" key="2">
    <source>
        <dbReference type="SAM" id="MobiDB-lite"/>
    </source>
</evidence>
<proteinExistence type="predicted"/>
<accession>H3ZLB1</accession>
<reference evidence="4 5" key="1">
    <citation type="journal article" date="2012" name="J. Bacteriol.">
        <title>Genome sequence of the model hyperthermophilic archaeon Thermococcus litoralis NS-C.</title>
        <authorList>
            <person name="Gardner A.F."/>
            <person name="Kumar S."/>
            <person name="Perler F.B."/>
        </authorList>
    </citation>
    <scope>NUCLEOTIDE SEQUENCE [LARGE SCALE GENOMIC DNA]</scope>
    <source>
        <strain evidence="5">ATCC 51850 / DSM 5473 / JCM 8560 / NS-C</strain>
    </source>
</reference>
<dbReference type="CDD" id="cd01143">
    <property type="entry name" value="YvrC"/>
    <property type="match status" value="1"/>
</dbReference>
<dbReference type="KEGG" id="tlt:OCC_11929"/>
<dbReference type="SUPFAM" id="SSF53807">
    <property type="entry name" value="Helical backbone' metal receptor"/>
    <property type="match status" value="1"/>
</dbReference>
<dbReference type="NCBIfam" id="NF038402">
    <property type="entry name" value="TroA_like"/>
    <property type="match status" value="1"/>
</dbReference>
<dbReference type="PANTHER" id="PTHR30535">
    <property type="entry name" value="VITAMIN B12-BINDING PROTEIN"/>
    <property type="match status" value="1"/>
</dbReference>
<dbReference type="InterPro" id="IPR050902">
    <property type="entry name" value="ABC_Transporter_SBP"/>
</dbReference>
<evidence type="ECO:0000313" key="4">
    <source>
        <dbReference type="EMBL" id="EHR78342.1"/>
    </source>
</evidence>
<keyword evidence="4" id="KW-0067">ATP-binding</keyword>
<keyword evidence="4" id="KW-0547">Nucleotide-binding</keyword>
<dbReference type="InterPro" id="IPR002491">
    <property type="entry name" value="ABC_transptr_periplasmic_BD"/>
</dbReference>
<dbReference type="Gene3D" id="3.40.50.1980">
    <property type="entry name" value="Nitrogenase molybdenum iron protein domain"/>
    <property type="match status" value="2"/>
</dbReference>
<dbReference type="PANTHER" id="PTHR30535:SF34">
    <property type="entry name" value="MOLYBDATE-BINDING PROTEIN MOLA"/>
    <property type="match status" value="1"/>
</dbReference>
<dbReference type="GeneID" id="16550124"/>
<sequence length="339" mass="37005">MRKVAIVLVLLIFGVVIAGCIGQTQTTPTTTETAEEKVTSTTTTTNTVSETQTPAPKYPLTIVDFAGREVTIEKEPQKIVSLAPSITETLYFIGALDKVVGVTKFDNYPENVQEGRTVVGGFSDPSIEVIASLNPDLIVGTSMHLKYLEQLEKIAPVIIIDPKSIDEIYKAVELLGEVTNKEEKANEVVNNMRSKIEEIKSKVMDAPKVKVFYIVWSDPLMSAGNGTFIHDLITLAGGENIFGDTQGWPQVSIEEVLARNPEVIILPPHAGMNAEDLCNTQLVNTDAVKTGRVYTLSSDDIVSRPSPRIVKGLEEIAKFLHPDVFNFTYQPLVCEATAG</sequence>
<dbReference type="InterPro" id="IPR054828">
    <property type="entry name" value="Vit_B12_bind_prot"/>
</dbReference>
<dbReference type="STRING" id="523849.OCC_11929"/>
<organism evidence="4 5">
    <name type="scientific">Thermococcus litoralis (strain ATCC 51850 / DSM 5473 / JCM 8560 / NS-C)</name>
    <dbReference type="NCBI Taxonomy" id="523849"/>
    <lineage>
        <taxon>Archaea</taxon>
        <taxon>Methanobacteriati</taxon>
        <taxon>Methanobacteriota</taxon>
        <taxon>Thermococci</taxon>
        <taxon>Thermococcales</taxon>
        <taxon>Thermococcaceae</taxon>
        <taxon>Thermococcus</taxon>
    </lineage>
</organism>
<keyword evidence="5" id="KW-1185">Reference proteome</keyword>
<dbReference type="Proteomes" id="UP000015502">
    <property type="component" value="Chromosome"/>
</dbReference>
<protein>
    <submittedName>
        <fullName evidence="4">Iron ABC transporter ATP-binding protein</fullName>
    </submittedName>
</protein>
<gene>
    <name evidence="4" type="ORF">OCC_11929</name>
</gene>
<evidence type="ECO:0000259" key="3">
    <source>
        <dbReference type="PROSITE" id="PS50983"/>
    </source>
</evidence>
<feature type="compositionally biased region" description="Low complexity" evidence="2">
    <location>
        <begin position="39"/>
        <end position="53"/>
    </location>
</feature>
<dbReference type="EMBL" id="CP006670">
    <property type="protein sequence ID" value="EHR78342.1"/>
    <property type="molecule type" value="Genomic_DNA"/>
</dbReference>
<dbReference type="Pfam" id="PF01497">
    <property type="entry name" value="Peripla_BP_2"/>
    <property type="match status" value="1"/>
</dbReference>
<dbReference type="HOGENOM" id="CLU_038034_2_5_2"/>
<dbReference type="AlphaFoldDB" id="H3ZLB1"/>
<keyword evidence="1" id="KW-0732">Signal</keyword>
<feature type="region of interest" description="Disordered" evidence="2">
    <location>
        <begin position="26"/>
        <end position="53"/>
    </location>
</feature>